<comment type="caution">
    <text evidence="1">The sequence shown here is derived from an EMBL/GenBank/DDBJ whole genome shotgun (WGS) entry which is preliminary data.</text>
</comment>
<protein>
    <submittedName>
        <fullName evidence="1">Uncharacterized protein</fullName>
    </submittedName>
</protein>
<sequence length="327" mass="36290">MLGFQIDKFSDSVRDFQNLNLMGSKDSFGDGLFKIRPHLADVTNRPAKRSFSLISGDGGDSQLAKQMCLGAGTLTKSKSQIQFGAQPHLNKEETVLLQPNEKHPVLLPLCDDTLRSFQQPPLAEEQSPLDLKSFEVLEKGKGIVVTERAVESGDKDIRDVENLQSPNCGAAQMPTSSASNDSNFMGLKPCTGHKDDGGADSVTEVADLKSCTCSFCSKAAYIWSDLHYQDAKGRLSAIKKSQKEAKAIIQKFSGLESTVMHDQHQNEDSLKLELSLVQQWKSLFVQMQNMYAQESNQLESSFEALKDLRENCKNDLELNDNNHRENQ</sequence>
<reference evidence="1 2" key="1">
    <citation type="submission" date="2024-01" db="EMBL/GenBank/DDBJ databases">
        <title>The genomes of 5 underutilized Papilionoideae crops provide insights into root nodulation and disease resistanc.</title>
        <authorList>
            <person name="Jiang F."/>
        </authorList>
    </citation>
    <scope>NUCLEOTIDE SEQUENCE [LARGE SCALE GENOMIC DNA]</scope>
    <source>
        <strain evidence="1">DUOXIRENSHENG_FW03</strain>
        <tissue evidence="1">Leaves</tissue>
    </source>
</reference>
<proteinExistence type="predicted"/>
<dbReference type="EMBL" id="JAYMYS010000003">
    <property type="protein sequence ID" value="KAK7399523.1"/>
    <property type="molecule type" value="Genomic_DNA"/>
</dbReference>
<gene>
    <name evidence="1" type="ORF">VNO78_10708</name>
</gene>
<accession>A0AAN9SRV6</accession>
<dbReference type="Proteomes" id="UP001386955">
    <property type="component" value="Unassembled WGS sequence"/>
</dbReference>
<evidence type="ECO:0000313" key="1">
    <source>
        <dbReference type="EMBL" id="KAK7399523.1"/>
    </source>
</evidence>
<dbReference type="PANTHER" id="PTHR33924:SF1">
    <property type="entry name" value="DNA-DIRECTED RNA POLYMERASE SUBUNIT BETA"/>
    <property type="match status" value="1"/>
</dbReference>
<name>A0AAN9SRV6_PSOTE</name>
<dbReference type="AlphaFoldDB" id="A0AAN9SRV6"/>
<dbReference type="PANTHER" id="PTHR33924">
    <property type="entry name" value="CATION-TRANSPORTING ATPASE"/>
    <property type="match status" value="1"/>
</dbReference>
<keyword evidence="2" id="KW-1185">Reference proteome</keyword>
<organism evidence="1 2">
    <name type="scientific">Psophocarpus tetragonolobus</name>
    <name type="common">Winged bean</name>
    <name type="synonym">Dolichos tetragonolobus</name>
    <dbReference type="NCBI Taxonomy" id="3891"/>
    <lineage>
        <taxon>Eukaryota</taxon>
        <taxon>Viridiplantae</taxon>
        <taxon>Streptophyta</taxon>
        <taxon>Embryophyta</taxon>
        <taxon>Tracheophyta</taxon>
        <taxon>Spermatophyta</taxon>
        <taxon>Magnoliopsida</taxon>
        <taxon>eudicotyledons</taxon>
        <taxon>Gunneridae</taxon>
        <taxon>Pentapetalae</taxon>
        <taxon>rosids</taxon>
        <taxon>fabids</taxon>
        <taxon>Fabales</taxon>
        <taxon>Fabaceae</taxon>
        <taxon>Papilionoideae</taxon>
        <taxon>50 kb inversion clade</taxon>
        <taxon>NPAAA clade</taxon>
        <taxon>indigoferoid/millettioid clade</taxon>
        <taxon>Phaseoleae</taxon>
        <taxon>Psophocarpus</taxon>
    </lineage>
</organism>
<evidence type="ECO:0000313" key="2">
    <source>
        <dbReference type="Proteomes" id="UP001386955"/>
    </source>
</evidence>